<evidence type="ECO:0000256" key="3">
    <source>
        <dbReference type="ARBA" id="ARBA00022448"/>
    </source>
</evidence>
<keyword evidence="10" id="KW-1185">Reference proteome</keyword>
<feature type="transmembrane region" description="Helical" evidence="8">
    <location>
        <begin position="64"/>
        <end position="84"/>
    </location>
</feature>
<evidence type="ECO:0000256" key="2">
    <source>
        <dbReference type="ARBA" id="ARBA00007935"/>
    </source>
</evidence>
<proteinExistence type="inferred from homology"/>
<comment type="similarity">
    <text evidence="2">Belongs to the binding-protein-dependent transport system permease family. FecCD subfamily.</text>
</comment>
<evidence type="ECO:0000256" key="1">
    <source>
        <dbReference type="ARBA" id="ARBA00004651"/>
    </source>
</evidence>
<dbReference type="CDD" id="cd06550">
    <property type="entry name" value="TM_ABC_iron-siderophores_like"/>
    <property type="match status" value="1"/>
</dbReference>
<dbReference type="Gene3D" id="1.10.3470.10">
    <property type="entry name" value="ABC transporter involved in vitamin B12 uptake, BtuC"/>
    <property type="match status" value="1"/>
</dbReference>
<evidence type="ECO:0000256" key="4">
    <source>
        <dbReference type="ARBA" id="ARBA00022475"/>
    </source>
</evidence>
<dbReference type="PANTHER" id="PTHR30472">
    <property type="entry name" value="FERRIC ENTEROBACTIN TRANSPORT SYSTEM PERMEASE PROTEIN"/>
    <property type="match status" value="1"/>
</dbReference>
<reference evidence="9 10" key="1">
    <citation type="submission" date="2017-02" db="EMBL/GenBank/DDBJ databases">
        <authorList>
            <person name="Peterson S.W."/>
        </authorList>
    </citation>
    <scope>NUCLEOTIDE SEQUENCE [LARGE SCALE GENOMIC DNA]</scope>
    <source>
        <strain evidence="9 10">LSP_Lj1</strain>
    </source>
</reference>
<organism evidence="9 10">
    <name type="scientific">Luteococcus japonicus LSP_Lj1</name>
    <dbReference type="NCBI Taxonomy" id="1255658"/>
    <lineage>
        <taxon>Bacteria</taxon>
        <taxon>Bacillati</taxon>
        <taxon>Actinomycetota</taxon>
        <taxon>Actinomycetes</taxon>
        <taxon>Propionibacteriales</taxon>
        <taxon>Propionibacteriaceae</taxon>
        <taxon>Luteococcus</taxon>
    </lineage>
</organism>
<evidence type="ECO:0000256" key="6">
    <source>
        <dbReference type="ARBA" id="ARBA00022989"/>
    </source>
</evidence>
<dbReference type="EMBL" id="FUKQ01000052">
    <property type="protein sequence ID" value="SJN43231.1"/>
    <property type="molecule type" value="Genomic_DNA"/>
</dbReference>
<dbReference type="STRING" id="1255658.FM114_14105"/>
<feature type="transmembrane region" description="Helical" evidence="8">
    <location>
        <begin position="152"/>
        <end position="171"/>
    </location>
</feature>
<accession>A0A1R4KFY8</accession>
<evidence type="ECO:0000313" key="10">
    <source>
        <dbReference type="Proteomes" id="UP000188342"/>
    </source>
</evidence>
<gene>
    <name evidence="9" type="ORF">FM114_14105</name>
</gene>
<keyword evidence="6 8" id="KW-1133">Transmembrane helix</keyword>
<evidence type="ECO:0000256" key="8">
    <source>
        <dbReference type="SAM" id="Phobius"/>
    </source>
</evidence>
<dbReference type="GO" id="GO:0005886">
    <property type="term" value="C:plasma membrane"/>
    <property type="evidence" value="ECO:0007669"/>
    <property type="project" value="UniProtKB-SubCell"/>
</dbReference>
<feature type="transmembrane region" description="Helical" evidence="8">
    <location>
        <begin position="199"/>
        <end position="220"/>
    </location>
</feature>
<dbReference type="GO" id="GO:0033214">
    <property type="term" value="P:siderophore-iron import into cell"/>
    <property type="evidence" value="ECO:0007669"/>
    <property type="project" value="TreeGrafter"/>
</dbReference>
<feature type="transmembrane region" description="Helical" evidence="8">
    <location>
        <begin position="12"/>
        <end position="34"/>
    </location>
</feature>
<dbReference type="InterPro" id="IPR000522">
    <property type="entry name" value="ABC_transptr_permease_BtuC"/>
</dbReference>
<keyword evidence="7 8" id="KW-0472">Membrane</keyword>
<evidence type="ECO:0000313" key="9">
    <source>
        <dbReference type="EMBL" id="SJN43231.1"/>
    </source>
</evidence>
<dbReference type="AlphaFoldDB" id="A0A1R4KFY8"/>
<comment type="subcellular location">
    <subcellularLocation>
        <location evidence="1">Cell membrane</location>
        <topology evidence="1">Multi-pass membrane protein</topology>
    </subcellularLocation>
</comment>
<feature type="transmembrane region" description="Helical" evidence="8">
    <location>
        <begin position="123"/>
        <end position="140"/>
    </location>
</feature>
<evidence type="ECO:0000256" key="5">
    <source>
        <dbReference type="ARBA" id="ARBA00022692"/>
    </source>
</evidence>
<keyword evidence="3" id="KW-0813">Transport</keyword>
<dbReference type="PANTHER" id="PTHR30472:SF24">
    <property type="entry name" value="FERRIC ENTEROBACTIN TRANSPORT SYSTEM PERMEASE PROTEIN FEPG"/>
    <property type="match status" value="1"/>
</dbReference>
<dbReference type="SUPFAM" id="SSF81345">
    <property type="entry name" value="ABC transporter involved in vitamin B12 uptake, BtuC"/>
    <property type="match status" value="1"/>
</dbReference>
<feature type="transmembrane region" description="Helical" evidence="8">
    <location>
        <begin position="241"/>
        <end position="263"/>
    </location>
</feature>
<keyword evidence="5 8" id="KW-0812">Transmembrane</keyword>
<keyword evidence="4" id="KW-1003">Cell membrane</keyword>
<protein>
    <submittedName>
        <fullName evidence="9">ABC-type Fe3+-siderophore transport system, permease 2 component</fullName>
    </submittedName>
</protein>
<evidence type="ECO:0000256" key="7">
    <source>
        <dbReference type="ARBA" id="ARBA00023136"/>
    </source>
</evidence>
<feature type="transmembrane region" description="Helical" evidence="8">
    <location>
        <begin position="96"/>
        <end position="117"/>
    </location>
</feature>
<dbReference type="Pfam" id="PF01032">
    <property type="entry name" value="FecCD"/>
    <property type="match status" value="1"/>
</dbReference>
<sequence>MWRLGGRGLVWYPRALAVTVLTTLVALVLALFGLTTGSTPLGIPEVVDGLAGGQNAAIVRELRLPRVVCGLFVGACLAVAGAVMQSLTRNALGSPDIIGVTTGAALGAVVAIVVLGLGPVGTVVGALVGCLVVSVLTYALTYSVHRAPGQRLVLVGIGLGAFCHGLVALVLTHSNPDTAIGAQIWMTGTLNARSWPDTVAPALACVVLVPVLLVAARHLNALQTGEEMAGQLGVDVPRTRLVAVACCVGLTAAAVCSVGPISFVALASPHLARRLTGNANVPLLSSAACGAALLLGADVCAQRLPEALRVPVGIATGVLGGLYLVVVLTRRSN</sequence>
<name>A0A1R4KFY8_9ACTN</name>
<dbReference type="Proteomes" id="UP000188342">
    <property type="component" value="Unassembled WGS sequence"/>
</dbReference>
<feature type="transmembrane region" description="Helical" evidence="8">
    <location>
        <begin position="308"/>
        <end position="328"/>
    </location>
</feature>
<dbReference type="InterPro" id="IPR037294">
    <property type="entry name" value="ABC_BtuC-like"/>
</dbReference>
<dbReference type="GO" id="GO:0022857">
    <property type="term" value="F:transmembrane transporter activity"/>
    <property type="evidence" value="ECO:0007669"/>
    <property type="project" value="InterPro"/>
</dbReference>